<dbReference type="GO" id="GO:0008168">
    <property type="term" value="F:methyltransferase activity"/>
    <property type="evidence" value="ECO:0007669"/>
    <property type="project" value="TreeGrafter"/>
</dbReference>
<evidence type="ECO:0000256" key="1">
    <source>
        <dbReference type="SAM" id="MobiDB-lite"/>
    </source>
</evidence>
<dbReference type="PANTHER" id="PTHR43591:SF24">
    <property type="entry name" value="2-METHOXY-6-POLYPRENYL-1,4-BENZOQUINOL METHYLASE, MITOCHONDRIAL"/>
    <property type="match status" value="1"/>
</dbReference>
<dbReference type="OrthoDB" id="2013972at2759"/>
<dbReference type="VEuPathDB" id="FungiDB:MUCCIDRAFT_110625"/>
<dbReference type="InterPro" id="IPR029063">
    <property type="entry name" value="SAM-dependent_MTases_sf"/>
</dbReference>
<evidence type="ECO:0000313" key="4">
    <source>
        <dbReference type="Proteomes" id="UP000077051"/>
    </source>
</evidence>
<evidence type="ECO:0000313" key="3">
    <source>
        <dbReference type="EMBL" id="OAD03747.1"/>
    </source>
</evidence>
<dbReference type="AlphaFoldDB" id="A0A168LN74"/>
<sequence length="334" mass="37984">MGARLSAHQNRKRVSSRLQPSIKTTASHSGSPSTTSKTASCNKAPSTSSQSSDGIIRNGRKFHNETSSVYWFPNDDEEMDRLVGQHFALKTLFNGNIPEEAFENGTVPFEDGAKILDLGCGPGTWIMDVATEFPSSEFIGVDMCDVFPNNIRPANVRFQIGNVLEGLAFEDNTFDMVNFRMFILAFKTEEWAPVLKEIRRVLKPGGFILSREPGMLEVGNDFVKWAGRIFKERMIERGQEPYIADEMKKYMELEGFEVVHCVKKHSFLGRPDHLNREFLWDIRSIFKSGQPFLGEHLQVPNEKYPQFLDELVANCQEQPESRWSMVSTMGRKPM</sequence>
<dbReference type="STRING" id="747725.A0A168LN74"/>
<dbReference type="Gene3D" id="3.40.50.150">
    <property type="entry name" value="Vaccinia Virus protein VP39"/>
    <property type="match status" value="1"/>
</dbReference>
<dbReference type="Proteomes" id="UP000077051">
    <property type="component" value="Unassembled WGS sequence"/>
</dbReference>
<gene>
    <name evidence="3" type="ORF">MUCCIDRAFT_110625</name>
</gene>
<protein>
    <recommendedName>
        <fullName evidence="2">Methyltransferase domain-containing protein</fullName>
    </recommendedName>
</protein>
<feature type="domain" description="Methyltransferase" evidence="2">
    <location>
        <begin position="115"/>
        <end position="206"/>
    </location>
</feature>
<name>A0A168LN74_MUCCL</name>
<reference evidence="3 4" key="1">
    <citation type="submission" date="2015-06" db="EMBL/GenBank/DDBJ databases">
        <title>Expansion of signal transduction pathways in fungi by whole-genome duplication.</title>
        <authorList>
            <consortium name="DOE Joint Genome Institute"/>
            <person name="Corrochano L.M."/>
            <person name="Kuo A."/>
            <person name="Marcet-Houben M."/>
            <person name="Polaino S."/>
            <person name="Salamov A."/>
            <person name="Villalobos J.M."/>
            <person name="Alvarez M.I."/>
            <person name="Avalos J."/>
            <person name="Benito E.P."/>
            <person name="Benoit I."/>
            <person name="Burger G."/>
            <person name="Camino L.P."/>
            <person name="Canovas D."/>
            <person name="Cerda-Olmedo E."/>
            <person name="Cheng J.-F."/>
            <person name="Dominguez A."/>
            <person name="Elias M."/>
            <person name="Eslava A.P."/>
            <person name="Glaser F."/>
            <person name="Grimwood J."/>
            <person name="Gutierrez G."/>
            <person name="Heitman J."/>
            <person name="Henrissat B."/>
            <person name="Iturriaga E.A."/>
            <person name="Lang B.F."/>
            <person name="Lavin J.L."/>
            <person name="Lee S."/>
            <person name="Li W."/>
            <person name="Lindquist E."/>
            <person name="Lopez-Garcia S."/>
            <person name="Luque E.M."/>
            <person name="Marcos A.T."/>
            <person name="Martin J."/>
            <person name="Mccluskey K."/>
            <person name="Medina H.R."/>
            <person name="Miralles-Duran A."/>
            <person name="Miyazaki A."/>
            <person name="Munoz-Torres E."/>
            <person name="Oguiza J.A."/>
            <person name="Ohm R."/>
            <person name="Olmedo M."/>
            <person name="Orejas M."/>
            <person name="Ortiz-Castellanos L."/>
            <person name="Pisabarro A.G."/>
            <person name="Rodriguez-Romero J."/>
            <person name="Ruiz-Herrera J."/>
            <person name="Ruiz-Vazquez R."/>
            <person name="Sanz C."/>
            <person name="Schackwitz W."/>
            <person name="Schmutz J."/>
            <person name="Shahriari M."/>
            <person name="Shelest E."/>
            <person name="Silva-Franco F."/>
            <person name="Soanes D."/>
            <person name="Syed K."/>
            <person name="Tagua V.G."/>
            <person name="Talbot N.J."/>
            <person name="Thon M."/>
            <person name="De Vries R.P."/>
            <person name="Wiebenga A."/>
            <person name="Yadav J.S."/>
            <person name="Braun E.L."/>
            <person name="Baker S."/>
            <person name="Garre V."/>
            <person name="Horwitz B."/>
            <person name="Torres-Martinez S."/>
            <person name="Idnurm A."/>
            <person name="Herrera-Estrella A."/>
            <person name="Gabaldon T."/>
            <person name="Grigoriev I.V."/>
        </authorList>
    </citation>
    <scope>NUCLEOTIDE SEQUENCE [LARGE SCALE GENOMIC DNA]</scope>
    <source>
        <strain evidence="3 4">CBS 277.49</strain>
    </source>
</reference>
<dbReference type="Pfam" id="PF13649">
    <property type="entry name" value="Methyltransf_25"/>
    <property type="match status" value="1"/>
</dbReference>
<keyword evidence="4" id="KW-1185">Reference proteome</keyword>
<organism evidence="3 4">
    <name type="scientific">Mucor lusitanicus CBS 277.49</name>
    <dbReference type="NCBI Taxonomy" id="747725"/>
    <lineage>
        <taxon>Eukaryota</taxon>
        <taxon>Fungi</taxon>
        <taxon>Fungi incertae sedis</taxon>
        <taxon>Mucoromycota</taxon>
        <taxon>Mucoromycotina</taxon>
        <taxon>Mucoromycetes</taxon>
        <taxon>Mucorales</taxon>
        <taxon>Mucorineae</taxon>
        <taxon>Mucoraceae</taxon>
        <taxon>Mucor</taxon>
    </lineage>
</organism>
<dbReference type="CDD" id="cd02440">
    <property type="entry name" value="AdoMet_MTases"/>
    <property type="match status" value="1"/>
</dbReference>
<proteinExistence type="predicted"/>
<dbReference type="SUPFAM" id="SSF53335">
    <property type="entry name" value="S-adenosyl-L-methionine-dependent methyltransferases"/>
    <property type="match status" value="1"/>
</dbReference>
<dbReference type="EMBL" id="AMYB01000004">
    <property type="protein sequence ID" value="OAD03747.1"/>
    <property type="molecule type" value="Genomic_DNA"/>
</dbReference>
<comment type="caution">
    <text evidence="3">The sequence shown here is derived from an EMBL/GenBank/DDBJ whole genome shotgun (WGS) entry which is preliminary data.</text>
</comment>
<evidence type="ECO:0000259" key="2">
    <source>
        <dbReference type="Pfam" id="PF13649"/>
    </source>
</evidence>
<feature type="compositionally biased region" description="Polar residues" evidence="1">
    <location>
        <begin position="16"/>
        <end position="53"/>
    </location>
</feature>
<dbReference type="InterPro" id="IPR041698">
    <property type="entry name" value="Methyltransf_25"/>
</dbReference>
<dbReference type="PANTHER" id="PTHR43591">
    <property type="entry name" value="METHYLTRANSFERASE"/>
    <property type="match status" value="1"/>
</dbReference>
<feature type="region of interest" description="Disordered" evidence="1">
    <location>
        <begin position="1"/>
        <end position="58"/>
    </location>
</feature>
<accession>A0A168LN74</accession>